<protein>
    <submittedName>
        <fullName evidence="2">Uncharacterized protein</fullName>
    </submittedName>
</protein>
<feature type="compositionally biased region" description="Low complexity" evidence="1">
    <location>
        <begin position="40"/>
        <end position="52"/>
    </location>
</feature>
<proteinExistence type="predicted"/>
<dbReference type="Proteomes" id="UP000745764">
    <property type="component" value="Unassembled WGS sequence"/>
</dbReference>
<comment type="caution">
    <text evidence="2">The sequence shown here is derived from an EMBL/GenBank/DDBJ whole genome shotgun (WGS) entry which is preliminary data.</text>
</comment>
<evidence type="ECO:0000256" key="1">
    <source>
        <dbReference type="SAM" id="MobiDB-lite"/>
    </source>
</evidence>
<keyword evidence="3" id="KW-1185">Reference proteome</keyword>
<feature type="compositionally biased region" description="Polar residues" evidence="1">
    <location>
        <begin position="62"/>
        <end position="73"/>
    </location>
</feature>
<organism evidence="2 3">
    <name type="scientific">Aureobasidium uvarum</name>
    <dbReference type="NCBI Taxonomy" id="2773716"/>
    <lineage>
        <taxon>Eukaryota</taxon>
        <taxon>Fungi</taxon>
        <taxon>Dikarya</taxon>
        <taxon>Ascomycota</taxon>
        <taxon>Pezizomycotina</taxon>
        <taxon>Dothideomycetes</taxon>
        <taxon>Dothideomycetidae</taxon>
        <taxon>Dothideales</taxon>
        <taxon>Saccotheciaceae</taxon>
        <taxon>Aureobasidium</taxon>
    </lineage>
</organism>
<gene>
    <name evidence="2" type="ORF">AWRI4620_LOCUS9410</name>
</gene>
<reference evidence="2" key="1">
    <citation type="submission" date="2020-06" db="EMBL/GenBank/DDBJ databases">
        <authorList>
            <person name="Onetto C."/>
        </authorList>
    </citation>
    <scope>NUCLEOTIDE SEQUENCE</scope>
</reference>
<feature type="region of interest" description="Disordered" evidence="1">
    <location>
        <begin position="40"/>
        <end position="73"/>
    </location>
</feature>
<evidence type="ECO:0000313" key="2">
    <source>
        <dbReference type="EMBL" id="CAD0115155.1"/>
    </source>
</evidence>
<name>A0A9N8KX78_9PEZI</name>
<dbReference type="EMBL" id="CAINUL010000019">
    <property type="protein sequence ID" value="CAD0115155.1"/>
    <property type="molecule type" value="Genomic_DNA"/>
</dbReference>
<dbReference type="AlphaFoldDB" id="A0A9N8KX78"/>
<evidence type="ECO:0000313" key="3">
    <source>
        <dbReference type="Proteomes" id="UP000745764"/>
    </source>
</evidence>
<accession>A0A9N8KX78</accession>
<sequence>MDLGWDAAYNHSWDTSAFRLTNAFATPMGVVPLEDAMMVTSSGSAPESSTTSAKPPPRSTARAVSSLSKKPPG</sequence>